<keyword evidence="3" id="KW-1185">Reference proteome</keyword>
<dbReference type="GO" id="GO:0006289">
    <property type="term" value="P:nucleotide-excision repair"/>
    <property type="evidence" value="ECO:0007669"/>
    <property type="project" value="InterPro"/>
</dbReference>
<dbReference type="PANTHER" id="PTHR12856">
    <property type="entry name" value="TRANSCRIPTION INITIATION FACTOR IIH-RELATED"/>
    <property type="match status" value="1"/>
</dbReference>
<dbReference type="InterPro" id="IPR005607">
    <property type="entry name" value="BSD_dom"/>
</dbReference>
<reference evidence="3" key="1">
    <citation type="journal article" date="2019" name="Curr. Biol.">
        <title>Genome Sequence of Striga asiatica Provides Insight into the Evolution of Plant Parasitism.</title>
        <authorList>
            <person name="Yoshida S."/>
            <person name="Kim S."/>
            <person name="Wafula E.K."/>
            <person name="Tanskanen J."/>
            <person name="Kim Y.M."/>
            <person name="Honaas L."/>
            <person name="Yang Z."/>
            <person name="Spallek T."/>
            <person name="Conn C.E."/>
            <person name="Ichihashi Y."/>
            <person name="Cheong K."/>
            <person name="Cui S."/>
            <person name="Der J.P."/>
            <person name="Gundlach H."/>
            <person name="Jiao Y."/>
            <person name="Hori C."/>
            <person name="Ishida J.K."/>
            <person name="Kasahara H."/>
            <person name="Kiba T."/>
            <person name="Kim M.S."/>
            <person name="Koo N."/>
            <person name="Laohavisit A."/>
            <person name="Lee Y.H."/>
            <person name="Lumba S."/>
            <person name="McCourt P."/>
            <person name="Mortimer J.C."/>
            <person name="Mutuku J.M."/>
            <person name="Nomura T."/>
            <person name="Sasaki-Sekimoto Y."/>
            <person name="Seto Y."/>
            <person name="Wang Y."/>
            <person name="Wakatake T."/>
            <person name="Sakakibara H."/>
            <person name="Demura T."/>
            <person name="Yamaguchi S."/>
            <person name="Yoneyama K."/>
            <person name="Manabe R.I."/>
            <person name="Nelson D.C."/>
            <person name="Schulman A.H."/>
            <person name="Timko M.P."/>
            <person name="dePamphilis C.W."/>
            <person name="Choi D."/>
            <person name="Shirasu K."/>
        </authorList>
    </citation>
    <scope>NUCLEOTIDE SEQUENCE [LARGE SCALE GENOMIC DNA]</scope>
    <source>
        <strain evidence="3">cv. UVA1</strain>
    </source>
</reference>
<dbReference type="GO" id="GO:0006351">
    <property type="term" value="P:DNA-templated transcription"/>
    <property type="evidence" value="ECO:0007669"/>
    <property type="project" value="InterPro"/>
</dbReference>
<dbReference type="InterPro" id="IPR027079">
    <property type="entry name" value="Tfb1/GTF2H1"/>
</dbReference>
<dbReference type="EMBL" id="BKCP01004361">
    <property type="protein sequence ID" value="GER30483.1"/>
    <property type="molecule type" value="Genomic_DNA"/>
</dbReference>
<evidence type="ECO:0000259" key="1">
    <source>
        <dbReference type="PROSITE" id="PS50858"/>
    </source>
</evidence>
<accession>A0A5A7PC26</accession>
<evidence type="ECO:0000313" key="3">
    <source>
        <dbReference type="Proteomes" id="UP000325081"/>
    </source>
</evidence>
<organism evidence="2 3">
    <name type="scientific">Striga asiatica</name>
    <name type="common">Asiatic witchweed</name>
    <name type="synonym">Buchnera asiatica</name>
    <dbReference type="NCBI Taxonomy" id="4170"/>
    <lineage>
        <taxon>Eukaryota</taxon>
        <taxon>Viridiplantae</taxon>
        <taxon>Streptophyta</taxon>
        <taxon>Embryophyta</taxon>
        <taxon>Tracheophyta</taxon>
        <taxon>Spermatophyta</taxon>
        <taxon>Magnoliopsida</taxon>
        <taxon>eudicotyledons</taxon>
        <taxon>Gunneridae</taxon>
        <taxon>Pentapetalae</taxon>
        <taxon>asterids</taxon>
        <taxon>lamiids</taxon>
        <taxon>Lamiales</taxon>
        <taxon>Orobanchaceae</taxon>
        <taxon>Buchnereae</taxon>
        <taxon>Striga</taxon>
    </lineage>
</organism>
<dbReference type="OrthoDB" id="360521at2759"/>
<dbReference type="Proteomes" id="UP000325081">
    <property type="component" value="Unassembled WGS sequence"/>
</dbReference>
<gene>
    <name evidence="2" type="ORF">STAS_06414</name>
</gene>
<proteinExistence type="predicted"/>
<dbReference type="AlphaFoldDB" id="A0A5A7PC26"/>
<dbReference type="SMART" id="SM00751">
    <property type="entry name" value="BSD"/>
    <property type="match status" value="2"/>
</dbReference>
<evidence type="ECO:0000313" key="2">
    <source>
        <dbReference type="EMBL" id="GER30483.1"/>
    </source>
</evidence>
<dbReference type="InterPro" id="IPR035925">
    <property type="entry name" value="BSD_dom_sf"/>
</dbReference>
<dbReference type="GO" id="GO:0000439">
    <property type="term" value="C:transcription factor TFIIH core complex"/>
    <property type="evidence" value="ECO:0007669"/>
    <property type="project" value="InterPro"/>
</dbReference>
<sequence length="611" mass="69358">MLGGGGAHGHYSHGCSTHVFSADLIGLRFEKHEANLGLLCLLHRPVVFAMADGQLVKRAKLKSSVNSPGVPGVFRMTKERFSFTGNEPASAKTLNVEFRTIKGHQFNRVGSNKPALLKLNQDQGGDIIFEFDNISDRDVCREFVAIVLNRVREKVTFVKPTPSSQDEQLSTVELEHRIKLLQEDNELRKLHQKFVSGGILMEAEFWATRKKQSDKRRLKQKMALKNEMWTVKPLSDGQIFAEKPAVRQAYLNFVPNKMSDKEFWTKFSRAEYLHSTKNVVAAAAEAAEDEELAIFLKKDDILTKGARKKLRRVDPTLDMEADLGDDYIHLPDRSLFSKVSKDFQETQYDPYRRYFSQNLNQHAAVVLQGRIVDELRDPRAMAETIARTEQVEMSNARSNGNMEKDVLNRMSSMAEIEDLQGPREPAVAPLCITDPVDYFDSQQANALKALGDAASDGKTLKFNTSPSEAYGSLRDHISEIRMTGLNKPITNPEISFKVLNELIKNIPKTESSLGKDQNDESVLEGLPEVTKDSVRDHWTPIQELLKHFWSSYPITTKYLHEKEIKESVQPDIRHQVSLLVHPMLQALDAAIEHYDEDMQKRSAKRGERRQT</sequence>
<dbReference type="Gene3D" id="6.10.140.1200">
    <property type="match status" value="1"/>
</dbReference>
<protein>
    <submittedName>
        <fullName evidence="2">Transcription factor-related family protein</fullName>
    </submittedName>
</protein>
<feature type="domain" description="BSD" evidence="1">
    <location>
        <begin position="239"/>
        <end position="275"/>
    </location>
</feature>
<dbReference type="Pfam" id="PF03909">
    <property type="entry name" value="BSD"/>
    <property type="match status" value="1"/>
</dbReference>
<dbReference type="SUPFAM" id="SSF140383">
    <property type="entry name" value="BSD domain-like"/>
    <property type="match status" value="1"/>
</dbReference>
<comment type="caution">
    <text evidence="2">The sequence shown here is derived from an EMBL/GenBank/DDBJ whole genome shotgun (WGS) entry which is preliminary data.</text>
</comment>
<dbReference type="PROSITE" id="PS50858">
    <property type="entry name" value="BSD"/>
    <property type="match status" value="1"/>
</dbReference>
<name>A0A5A7PC26_STRAF</name>